<evidence type="ECO:0000313" key="6">
    <source>
        <dbReference type="EMBL" id="TKS04313.1"/>
    </source>
</evidence>
<sequence>MDYLLRKVSTCPSKYIRIPVIAIAAAAAVVGPVSYTRISLSFRAESLLLPWRTPLDLTQHSWHFGNLPLFSSRISPVPSGDIKKENPGVVGESPKPSFGCLGRDTIANAAARVGPAVVNLSVPKGFYGITTGKSIGSGTIIDSNGTILTCAHVVVDFQDMRGSSKGKVDVTLQDGRTFEGTVVNADLHSDIAIVKIKSKTPLPTAKLGSSSKLRPGDWVVAMGCPLSLQNTVTAGIVSCVDRKSSDLGLGGMRREYLQTDCAINMGNSGGPLINVDGEVVGVNIMKVLAADGLSFAVPIDSIAKIMEHFKRSGRVIRPWLGLKMIDLNEMIITQLKERDPKFPNVKEGVLVSMVTPGSPADRAGFHPGDVVIKFDGKPVRSIKEIIEIMGDRVGKPLEVVLKRPNDVVVNLTVIPEEANPDM</sequence>
<dbReference type="PANTHER" id="PTHR22939">
    <property type="entry name" value="SERINE PROTEASE FAMILY S1C HTRA-RELATED"/>
    <property type="match status" value="1"/>
</dbReference>
<dbReference type="PANTHER" id="PTHR22939:SF125">
    <property type="entry name" value="PROTEASE DO-LIKE 14-RELATED"/>
    <property type="match status" value="1"/>
</dbReference>
<evidence type="ECO:0000259" key="5">
    <source>
        <dbReference type="PROSITE" id="PS50106"/>
    </source>
</evidence>
<comment type="caution">
    <text evidence="6">The sequence shown here is derived from an EMBL/GenBank/DDBJ whole genome shotgun (WGS) entry which is preliminary data.</text>
</comment>
<dbReference type="SUPFAM" id="SSF50156">
    <property type="entry name" value="PDZ domain-like"/>
    <property type="match status" value="1"/>
</dbReference>
<dbReference type="InterPro" id="IPR036034">
    <property type="entry name" value="PDZ_sf"/>
</dbReference>
<dbReference type="InterPro" id="IPR041489">
    <property type="entry name" value="PDZ_6"/>
</dbReference>
<keyword evidence="4" id="KW-0812">Transmembrane</keyword>
<dbReference type="SUPFAM" id="SSF50494">
    <property type="entry name" value="Trypsin-like serine proteases"/>
    <property type="match status" value="1"/>
</dbReference>
<dbReference type="InterPro" id="IPR009003">
    <property type="entry name" value="Peptidase_S1_PA"/>
</dbReference>
<dbReference type="Gene3D" id="2.40.10.120">
    <property type="match status" value="1"/>
</dbReference>
<dbReference type="InterPro" id="IPR001940">
    <property type="entry name" value="Peptidase_S1C"/>
</dbReference>
<dbReference type="SMART" id="SM00228">
    <property type="entry name" value="PDZ"/>
    <property type="match status" value="1"/>
</dbReference>
<keyword evidence="4" id="KW-1133">Transmembrane helix</keyword>
<dbReference type="AlphaFoldDB" id="A0A4U5Q2Z5"/>
<evidence type="ECO:0000256" key="3">
    <source>
        <dbReference type="ARBA" id="ARBA00022801"/>
    </source>
</evidence>
<dbReference type="PRINTS" id="PR00834">
    <property type="entry name" value="PROTEASES2C"/>
</dbReference>
<accession>A0A4U5Q2Z5</accession>
<comment type="similarity">
    <text evidence="1">Belongs to the peptidase S1C family.</text>
</comment>
<proteinExistence type="inferred from homology"/>
<keyword evidence="4" id="KW-0472">Membrane</keyword>
<evidence type="ECO:0000256" key="1">
    <source>
        <dbReference type="ARBA" id="ARBA00010541"/>
    </source>
</evidence>
<dbReference type="InterPro" id="IPR001478">
    <property type="entry name" value="PDZ"/>
</dbReference>
<dbReference type="GO" id="GO:0004252">
    <property type="term" value="F:serine-type endopeptidase activity"/>
    <property type="evidence" value="ECO:0007669"/>
    <property type="project" value="InterPro"/>
</dbReference>
<dbReference type="Pfam" id="PF13365">
    <property type="entry name" value="Trypsin_2"/>
    <property type="match status" value="1"/>
</dbReference>
<dbReference type="EMBL" id="RCHU01000462">
    <property type="protein sequence ID" value="TKS04313.1"/>
    <property type="molecule type" value="Genomic_DNA"/>
</dbReference>
<organism evidence="6">
    <name type="scientific">Populus alba</name>
    <name type="common">White poplar</name>
    <dbReference type="NCBI Taxonomy" id="43335"/>
    <lineage>
        <taxon>Eukaryota</taxon>
        <taxon>Viridiplantae</taxon>
        <taxon>Streptophyta</taxon>
        <taxon>Embryophyta</taxon>
        <taxon>Tracheophyta</taxon>
        <taxon>Spermatophyta</taxon>
        <taxon>Magnoliopsida</taxon>
        <taxon>eudicotyledons</taxon>
        <taxon>Gunneridae</taxon>
        <taxon>Pentapetalae</taxon>
        <taxon>rosids</taxon>
        <taxon>fabids</taxon>
        <taxon>Malpighiales</taxon>
        <taxon>Salicaceae</taxon>
        <taxon>Saliceae</taxon>
        <taxon>Populus</taxon>
    </lineage>
</organism>
<protein>
    <submittedName>
        <fullName evidence="6">Putative protease Do-like 14</fullName>
    </submittedName>
</protein>
<dbReference type="Pfam" id="PF17820">
    <property type="entry name" value="PDZ_6"/>
    <property type="match status" value="1"/>
</dbReference>
<evidence type="ECO:0000256" key="4">
    <source>
        <dbReference type="SAM" id="Phobius"/>
    </source>
</evidence>
<evidence type="ECO:0000256" key="2">
    <source>
        <dbReference type="ARBA" id="ARBA00022670"/>
    </source>
</evidence>
<keyword evidence="2 6" id="KW-0645">Protease</keyword>
<dbReference type="Gene3D" id="2.30.42.10">
    <property type="match status" value="1"/>
</dbReference>
<reference evidence="6" key="1">
    <citation type="submission" date="2018-10" db="EMBL/GenBank/DDBJ databases">
        <title>Population genomic analysis revealed the cold adaptation of white poplar.</title>
        <authorList>
            <person name="Liu Y.-J."/>
        </authorList>
    </citation>
    <scope>NUCLEOTIDE SEQUENCE [LARGE SCALE GENOMIC DNA]</scope>
    <source>
        <strain evidence="6">PAL-ZL1</strain>
    </source>
</reference>
<dbReference type="STRING" id="43335.A0A4U5Q2Z5"/>
<feature type="domain" description="PDZ" evidence="5">
    <location>
        <begin position="348"/>
        <end position="382"/>
    </location>
</feature>
<feature type="transmembrane region" description="Helical" evidence="4">
    <location>
        <begin position="15"/>
        <end position="35"/>
    </location>
</feature>
<name>A0A4U5Q2Z5_POPAL</name>
<gene>
    <name evidence="6" type="ORF">D5086_0000145140</name>
</gene>
<keyword evidence="3" id="KW-0378">Hydrolase</keyword>
<dbReference type="CDD" id="cd23085">
    <property type="entry name" value="cpPDZ_AtDEGP14-like"/>
    <property type="match status" value="1"/>
</dbReference>
<dbReference type="PROSITE" id="PS50106">
    <property type="entry name" value="PDZ"/>
    <property type="match status" value="1"/>
</dbReference>
<dbReference type="GO" id="GO:0006508">
    <property type="term" value="P:proteolysis"/>
    <property type="evidence" value="ECO:0007669"/>
    <property type="project" value="UniProtKB-KW"/>
</dbReference>